<name>A0A8H7D2B5_9AGAR</name>
<proteinExistence type="predicted"/>
<evidence type="ECO:0000256" key="5">
    <source>
        <dbReference type="SAM" id="MobiDB-lite"/>
    </source>
</evidence>
<feature type="transmembrane region" description="Helical" evidence="6">
    <location>
        <begin position="335"/>
        <end position="360"/>
    </location>
</feature>
<organism evidence="7 8">
    <name type="scientific">Mycena venus</name>
    <dbReference type="NCBI Taxonomy" id="2733690"/>
    <lineage>
        <taxon>Eukaryota</taxon>
        <taxon>Fungi</taxon>
        <taxon>Dikarya</taxon>
        <taxon>Basidiomycota</taxon>
        <taxon>Agaricomycotina</taxon>
        <taxon>Agaricomycetes</taxon>
        <taxon>Agaricomycetidae</taxon>
        <taxon>Agaricales</taxon>
        <taxon>Marasmiineae</taxon>
        <taxon>Mycenaceae</taxon>
        <taxon>Mycena</taxon>
    </lineage>
</organism>
<sequence>MPELIEIKTQSVMANWDLEGRFSPLTDTKETCLRSLPVGLLETLIRELSFPAFSENLTVGFRRLSGWSRPTALTLRTPPSFVPNVFIEVFDALAYASWAGDDHEPLVCAIPFFVNIFNADARHPSYRHSPSSSGFSSLGPSHLRPSPHARNGSQLMSWIAPEDYDPTNPTTMFDAPIPRPMGHIPRTRSVSFGAASSLLGVGEGSTRAPSPFGLNPREGSLRAASVLGMNAENRASTSLSLNYVPTKFSDALVVGGARRRRVGKEAALPAMARGGGVDAFRKGEARVADDRDDLHPPAHRRGLYTVFALVGLVGMILIWLDILNKSDVIRVANRTELVFSTLAAAVAVFTCVFGWAGVMLNNRSFLAFYCFFLWFSFAFLVTPGYLTYRRHHLNLEGKVNFEWSETFDIDARRRIQNALGCCGYFNPYVEASISATCYARSVLPGCKGPFFSFEHHLLKTWYITVFSLVAFHITLIAASLLCSNHVTYRFGKGMMPKAYRLNAEAVAAIMDNYATQLAEDYGPDVAAAFVTHSRAASTVDLTDMPMDSMGFSSAREAPPAPGAQTRYGTIPGTTPDTAI</sequence>
<feature type="transmembrane region" description="Helical" evidence="6">
    <location>
        <begin position="461"/>
        <end position="481"/>
    </location>
</feature>
<dbReference type="AlphaFoldDB" id="A0A8H7D2B5"/>
<dbReference type="Proteomes" id="UP000620124">
    <property type="component" value="Unassembled WGS sequence"/>
</dbReference>
<evidence type="ECO:0000313" key="8">
    <source>
        <dbReference type="Proteomes" id="UP000620124"/>
    </source>
</evidence>
<dbReference type="OrthoDB" id="2156690at2759"/>
<keyword evidence="4 6" id="KW-0472">Membrane</keyword>
<keyword evidence="3 6" id="KW-1133">Transmembrane helix</keyword>
<feature type="region of interest" description="Disordered" evidence="5">
    <location>
        <begin position="553"/>
        <end position="579"/>
    </location>
</feature>
<feature type="compositionally biased region" description="Low complexity" evidence="5">
    <location>
        <begin position="128"/>
        <end position="143"/>
    </location>
</feature>
<feature type="transmembrane region" description="Helical" evidence="6">
    <location>
        <begin position="302"/>
        <end position="323"/>
    </location>
</feature>
<dbReference type="Pfam" id="PF00335">
    <property type="entry name" value="Tetraspanin"/>
    <property type="match status" value="1"/>
</dbReference>
<dbReference type="GO" id="GO:0016020">
    <property type="term" value="C:membrane"/>
    <property type="evidence" value="ECO:0007669"/>
    <property type="project" value="UniProtKB-SubCell"/>
</dbReference>
<feature type="transmembrane region" description="Helical" evidence="6">
    <location>
        <begin position="366"/>
        <end position="388"/>
    </location>
</feature>
<feature type="region of interest" description="Disordered" evidence="5">
    <location>
        <begin position="128"/>
        <end position="152"/>
    </location>
</feature>
<evidence type="ECO:0000256" key="4">
    <source>
        <dbReference type="ARBA" id="ARBA00023136"/>
    </source>
</evidence>
<comment type="caution">
    <text evidence="7">The sequence shown here is derived from an EMBL/GenBank/DDBJ whole genome shotgun (WGS) entry which is preliminary data.</text>
</comment>
<comment type="subcellular location">
    <subcellularLocation>
        <location evidence="1">Membrane</location>
        <topology evidence="1">Multi-pass membrane protein</topology>
    </subcellularLocation>
</comment>
<reference evidence="7" key="1">
    <citation type="submission" date="2020-05" db="EMBL/GenBank/DDBJ databases">
        <title>Mycena genomes resolve the evolution of fungal bioluminescence.</title>
        <authorList>
            <person name="Tsai I.J."/>
        </authorList>
    </citation>
    <scope>NUCLEOTIDE SEQUENCE</scope>
    <source>
        <strain evidence="7">CCC161011</strain>
    </source>
</reference>
<evidence type="ECO:0000256" key="3">
    <source>
        <dbReference type="ARBA" id="ARBA00022989"/>
    </source>
</evidence>
<dbReference type="InterPro" id="IPR018499">
    <property type="entry name" value="Tetraspanin/Peripherin"/>
</dbReference>
<evidence type="ECO:0000256" key="2">
    <source>
        <dbReference type="ARBA" id="ARBA00022692"/>
    </source>
</evidence>
<keyword evidence="2 6" id="KW-0812">Transmembrane</keyword>
<dbReference type="EMBL" id="JACAZI010000007">
    <property type="protein sequence ID" value="KAF7356143.1"/>
    <property type="molecule type" value="Genomic_DNA"/>
</dbReference>
<evidence type="ECO:0000256" key="1">
    <source>
        <dbReference type="ARBA" id="ARBA00004141"/>
    </source>
</evidence>
<protein>
    <submittedName>
        <fullName evidence="7">Tetraspanin Tsp2</fullName>
    </submittedName>
</protein>
<accession>A0A8H7D2B5</accession>
<gene>
    <name evidence="7" type="ORF">MVEN_00945000</name>
</gene>
<keyword evidence="8" id="KW-1185">Reference proteome</keyword>
<evidence type="ECO:0000313" key="7">
    <source>
        <dbReference type="EMBL" id="KAF7356143.1"/>
    </source>
</evidence>
<evidence type="ECO:0000256" key="6">
    <source>
        <dbReference type="SAM" id="Phobius"/>
    </source>
</evidence>